<sequence length="131" mass="15087">MTNSYRSEDVQQILQLAMTQKAEGRDFSRQELLEMAADLGISQEAIADAEKQLTQQSQKQRAKQVLSNMSNSRRRKFKTHLFLYLIINTFLVVIDVMTDGKLNWAYWCILGWGLGLAFDAFDTFQGSNDER</sequence>
<protein>
    <submittedName>
        <fullName evidence="3">2TM domain-containing protein</fullName>
    </submittedName>
</protein>
<evidence type="ECO:0000313" key="3">
    <source>
        <dbReference type="EMBL" id="MCV3216557.1"/>
    </source>
</evidence>
<accession>A0ABT3B5A8</accession>
<organism evidence="3 4">
    <name type="scientific">Plectonema radiosum NIES-515</name>
    <dbReference type="NCBI Taxonomy" id="2986073"/>
    <lineage>
        <taxon>Bacteria</taxon>
        <taxon>Bacillati</taxon>
        <taxon>Cyanobacteriota</taxon>
        <taxon>Cyanophyceae</taxon>
        <taxon>Oscillatoriophycideae</taxon>
        <taxon>Oscillatoriales</taxon>
        <taxon>Microcoleaceae</taxon>
        <taxon>Plectonema</taxon>
    </lineage>
</organism>
<dbReference type="Proteomes" id="UP001526143">
    <property type="component" value="Unassembled WGS sequence"/>
</dbReference>
<evidence type="ECO:0000259" key="2">
    <source>
        <dbReference type="Pfam" id="PF13239"/>
    </source>
</evidence>
<feature type="transmembrane region" description="Helical" evidence="1">
    <location>
        <begin position="81"/>
        <end position="98"/>
    </location>
</feature>
<keyword evidence="4" id="KW-1185">Reference proteome</keyword>
<keyword evidence="1" id="KW-1133">Transmembrane helix</keyword>
<keyword evidence="1" id="KW-0812">Transmembrane</keyword>
<evidence type="ECO:0000313" key="4">
    <source>
        <dbReference type="Proteomes" id="UP001526143"/>
    </source>
</evidence>
<keyword evidence="1" id="KW-0472">Membrane</keyword>
<reference evidence="3 4" key="1">
    <citation type="submission" date="2022-10" db="EMBL/GenBank/DDBJ databases">
        <title>Identification of biosynthetic pathway for the production of the potent trypsin inhibitor radiosumin.</title>
        <authorList>
            <person name="Fewer D.P."/>
            <person name="Delbaje E."/>
            <person name="Ouyang X."/>
            <person name="Agostino P.D."/>
            <person name="Wahlsten M."/>
            <person name="Jokela J."/>
            <person name="Permi P."/>
            <person name="Haapaniemi E."/>
            <person name="Koistinen H."/>
        </authorList>
    </citation>
    <scope>NUCLEOTIDE SEQUENCE [LARGE SCALE GENOMIC DNA]</scope>
    <source>
        <strain evidence="3 4">NIES-515</strain>
    </source>
</reference>
<gene>
    <name evidence="3" type="ORF">OGM63_24110</name>
</gene>
<proteinExistence type="predicted"/>
<name>A0ABT3B5A8_9CYAN</name>
<dbReference type="EMBL" id="JAOWRF010000340">
    <property type="protein sequence ID" value="MCV3216557.1"/>
    <property type="molecule type" value="Genomic_DNA"/>
</dbReference>
<dbReference type="Pfam" id="PF13239">
    <property type="entry name" value="2TM"/>
    <property type="match status" value="1"/>
</dbReference>
<feature type="transmembrane region" description="Helical" evidence="1">
    <location>
        <begin position="104"/>
        <end position="121"/>
    </location>
</feature>
<comment type="caution">
    <text evidence="3">The sequence shown here is derived from an EMBL/GenBank/DDBJ whole genome shotgun (WGS) entry which is preliminary data.</text>
</comment>
<evidence type="ECO:0000256" key="1">
    <source>
        <dbReference type="SAM" id="Phobius"/>
    </source>
</evidence>
<feature type="domain" description="2TM" evidence="2">
    <location>
        <begin position="72"/>
        <end position="126"/>
    </location>
</feature>
<dbReference type="RefSeq" id="WP_263748213.1">
    <property type="nucleotide sequence ID" value="NZ_JAOWRF010000340.1"/>
</dbReference>
<dbReference type="InterPro" id="IPR025698">
    <property type="entry name" value="2TM_dom"/>
</dbReference>